<dbReference type="Pfam" id="PF19302">
    <property type="entry name" value="DUF5915"/>
    <property type="match status" value="1"/>
</dbReference>
<dbReference type="AlphaFoldDB" id="A0A1G1Z844"/>
<dbReference type="SUPFAM" id="SSF52374">
    <property type="entry name" value="Nucleotidylyl transferase"/>
    <property type="match status" value="1"/>
</dbReference>
<dbReference type="GO" id="GO:0002161">
    <property type="term" value="F:aminoacyl-tRNA deacylase activity"/>
    <property type="evidence" value="ECO:0007669"/>
    <property type="project" value="InterPro"/>
</dbReference>
<dbReference type="Gene3D" id="1.10.730.10">
    <property type="entry name" value="Isoleucyl-tRNA Synthetase, Domain 1"/>
    <property type="match status" value="1"/>
</dbReference>
<keyword evidence="5 12" id="KW-0547">Nucleotide-binding</keyword>
<evidence type="ECO:0000256" key="6">
    <source>
        <dbReference type="ARBA" id="ARBA00022840"/>
    </source>
</evidence>
<feature type="domain" description="Aminoacyl-tRNA synthetase class Ia" evidence="13">
    <location>
        <begin position="25"/>
        <end position="632"/>
    </location>
</feature>
<evidence type="ECO:0000313" key="15">
    <source>
        <dbReference type="EMBL" id="OGY60798.1"/>
    </source>
</evidence>
<evidence type="ECO:0000256" key="10">
    <source>
        <dbReference type="ARBA" id="ARBA00048359"/>
    </source>
</evidence>
<dbReference type="GO" id="GO:0005737">
    <property type="term" value="C:cytoplasm"/>
    <property type="evidence" value="ECO:0007669"/>
    <property type="project" value="UniProtKB-UniRule"/>
</dbReference>
<evidence type="ECO:0000256" key="7">
    <source>
        <dbReference type="ARBA" id="ARBA00022917"/>
    </source>
</evidence>
<dbReference type="InterPro" id="IPR009008">
    <property type="entry name" value="Val/Leu/Ile-tRNA-synth_edit"/>
</dbReference>
<keyword evidence="7 12" id="KW-0648">Protein biosynthesis</keyword>
<dbReference type="GO" id="GO:0005524">
    <property type="term" value="F:ATP binding"/>
    <property type="evidence" value="ECO:0007669"/>
    <property type="project" value="UniProtKB-KW"/>
</dbReference>
<accession>A0A1G1Z844</accession>
<evidence type="ECO:0000259" key="14">
    <source>
        <dbReference type="Pfam" id="PF08264"/>
    </source>
</evidence>
<dbReference type="STRING" id="1797692.A3I33_02480"/>
<name>A0A1G1Z844_9BACT</name>
<dbReference type="PRINTS" id="PR00984">
    <property type="entry name" value="TRNASYNTHILE"/>
</dbReference>
<dbReference type="PANTHER" id="PTHR42780">
    <property type="entry name" value="SOLEUCYL-TRNA SYNTHETASE"/>
    <property type="match status" value="1"/>
</dbReference>
<evidence type="ECO:0000313" key="16">
    <source>
        <dbReference type="Proteomes" id="UP000176544"/>
    </source>
</evidence>
<evidence type="ECO:0000259" key="13">
    <source>
        <dbReference type="Pfam" id="PF00133"/>
    </source>
</evidence>
<evidence type="ECO:0000256" key="2">
    <source>
        <dbReference type="ARBA" id="ARBA00013165"/>
    </source>
</evidence>
<evidence type="ECO:0000256" key="3">
    <source>
        <dbReference type="ARBA" id="ARBA00022490"/>
    </source>
</evidence>
<dbReference type="Pfam" id="PF08264">
    <property type="entry name" value="Anticodon_1"/>
    <property type="match status" value="1"/>
</dbReference>
<dbReference type="Gene3D" id="3.90.740.10">
    <property type="entry name" value="Valyl/Leucyl/Isoleucyl-tRNA synthetase, editing domain"/>
    <property type="match status" value="1"/>
</dbReference>
<dbReference type="InterPro" id="IPR002301">
    <property type="entry name" value="Ile-tRNA-ligase"/>
</dbReference>
<dbReference type="EMBL" id="MHJA01000023">
    <property type="protein sequence ID" value="OGY60798.1"/>
    <property type="molecule type" value="Genomic_DNA"/>
</dbReference>
<dbReference type="CDD" id="cd07961">
    <property type="entry name" value="Anticodon_Ia_Ile_ABEc"/>
    <property type="match status" value="1"/>
</dbReference>
<dbReference type="InterPro" id="IPR009080">
    <property type="entry name" value="tRNAsynth_Ia_anticodon-bd"/>
</dbReference>
<dbReference type="NCBIfam" id="TIGR00392">
    <property type="entry name" value="ileS"/>
    <property type="match status" value="1"/>
</dbReference>
<proteinExistence type="inferred from homology"/>
<evidence type="ECO:0000256" key="8">
    <source>
        <dbReference type="ARBA" id="ARBA00023146"/>
    </source>
</evidence>
<evidence type="ECO:0000256" key="1">
    <source>
        <dbReference type="ARBA" id="ARBA00007078"/>
    </source>
</evidence>
<keyword evidence="8 12" id="KW-0030">Aminoacyl-tRNA synthetase</keyword>
<comment type="similarity">
    <text evidence="1">Belongs to the class-I aminoacyl-tRNA synthetase family. IleS type 2 subfamily.</text>
</comment>
<dbReference type="InterPro" id="IPR023586">
    <property type="entry name" value="Ile-tRNA-ligase_type2"/>
</dbReference>
<dbReference type="Proteomes" id="UP000176544">
    <property type="component" value="Unassembled WGS sequence"/>
</dbReference>
<keyword evidence="6 12" id="KW-0067">ATP-binding</keyword>
<protein>
    <recommendedName>
        <fullName evidence="2 11">Isoleucine--tRNA ligase</fullName>
        <ecNumber evidence="2 11">6.1.1.5</ecNumber>
    </recommendedName>
</protein>
<organism evidence="15 16">
    <name type="scientific">Candidatus Colwellbacteria bacterium RIFCSPLOWO2_02_FULL_45_11</name>
    <dbReference type="NCBI Taxonomy" id="1797692"/>
    <lineage>
        <taxon>Bacteria</taxon>
        <taxon>Candidatus Colwelliibacteriota</taxon>
    </lineage>
</organism>
<evidence type="ECO:0000256" key="5">
    <source>
        <dbReference type="ARBA" id="ARBA00022741"/>
    </source>
</evidence>
<dbReference type="InterPro" id="IPR014729">
    <property type="entry name" value="Rossmann-like_a/b/a_fold"/>
</dbReference>
<dbReference type="EC" id="6.1.1.5" evidence="2 11"/>
<dbReference type="SUPFAM" id="SSF50677">
    <property type="entry name" value="ValRS/IleRS/LeuRS editing domain"/>
    <property type="match status" value="1"/>
</dbReference>
<feature type="domain" description="Methionyl/Valyl/Leucyl/Isoleucyl-tRNA synthetase anticodon-binding" evidence="14">
    <location>
        <begin position="684"/>
        <end position="829"/>
    </location>
</feature>
<evidence type="ECO:0000256" key="9">
    <source>
        <dbReference type="ARBA" id="ARBA00025217"/>
    </source>
</evidence>
<gene>
    <name evidence="15" type="ORF">A3I33_02480</name>
</gene>
<evidence type="ECO:0000256" key="12">
    <source>
        <dbReference type="RuleBase" id="RU363035"/>
    </source>
</evidence>
<keyword evidence="4 12" id="KW-0436">Ligase</keyword>
<dbReference type="Gene3D" id="3.40.50.620">
    <property type="entry name" value="HUPs"/>
    <property type="match status" value="2"/>
</dbReference>
<dbReference type="GO" id="GO:0006428">
    <property type="term" value="P:isoleucyl-tRNA aminoacylation"/>
    <property type="evidence" value="ECO:0007669"/>
    <property type="project" value="UniProtKB-UniRule"/>
</dbReference>
<evidence type="ECO:0000256" key="4">
    <source>
        <dbReference type="ARBA" id="ARBA00022598"/>
    </source>
</evidence>
<evidence type="ECO:0000256" key="11">
    <source>
        <dbReference type="NCBIfam" id="TIGR00392"/>
    </source>
</evidence>
<dbReference type="InterPro" id="IPR001412">
    <property type="entry name" value="aa-tRNA-synth_I_CS"/>
</dbReference>
<dbReference type="GO" id="GO:0004822">
    <property type="term" value="F:isoleucine-tRNA ligase activity"/>
    <property type="evidence" value="ECO:0007669"/>
    <property type="project" value="UniProtKB-UniRule"/>
</dbReference>
<keyword evidence="3" id="KW-0963">Cytoplasm</keyword>
<dbReference type="InterPro" id="IPR002300">
    <property type="entry name" value="aa-tRNA-synth_Ia"/>
</dbReference>
<dbReference type="SUPFAM" id="SSF47323">
    <property type="entry name" value="Anticodon-binding domain of a subclass of class I aminoacyl-tRNA synthetases"/>
    <property type="match status" value="1"/>
</dbReference>
<dbReference type="InterPro" id="IPR013155">
    <property type="entry name" value="M/V/L/I-tRNA-synth_anticd-bd"/>
</dbReference>
<comment type="catalytic activity">
    <reaction evidence="10">
        <text>tRNA(Ile) + L-isoleucine + ATP = L-isoleucyl-tRNA(Ile) + AMP + diphosphate</text>
        <dbReference type="Rhea" id="RHEA:11060"/>
        <dbReference type="Rhea" id="RHEA-COMP:9666"/>
        <dbReference type="Rhea" id="RHEA-COMP:9695"/>
        <dbReference type="ChEBI" id="CHEBI:30616"/>
        <dbReference type="ChEBI" id="CHEBI:33019"/>
        <dbReference type="ChEBI" id="CHEBI:58045"/>
        <dbReference type="ChEBI" id="CHEBI:78442"/>
        <dbReference type="ChEBI" id="CHEBI:78528"/>
        <dbReference type="ChEBI" id="CHEBI:456215"/>
        <dbReference type="EC" id="6.1.1.5"/>
    </reaction>
</comment>
<dbReference type="Pfam" id="PF00133">
    <property type="entry name" value="tRNA-synt_1"/>
    <property type="match status" value="1"/>
</dbReference>
<reference evidence="15 16" key="1">
    <citation type="journal article" date="2016" name="Nat. Commun.">
        <title>Thousands of microbial genomes shed light on interconnected biogeochemical processes in an aquifer system.</title>
        <authorList>
            <person name="Anantharaman K."/>
            <person name="Brown C.T."/>
            <person name="Hug L.A."/>
            <person name="Sharon I."/>
            <person name="Castelle C.J."/>
            <person name="Probst A.J."/>
            <person name="Thomas B.C."/>
            <person name="Singh A."/>
            <person name="Wilkins M.J."/>
            <person name="Karaoz U."/>
            <person name="Brodie E.L."/>
            <person name="Williams K.H."/>
            <person name="Hubbard S.S."/>
            <person name="Banfield J.F."/>
        </authorList>
    </citation>
    <scope>NUCLEOTIDE SEQUENCE [LARGE SCALE GENOMIC DNA]</scope>
</reference>
<dbReference type="PANTHER" id="PTHR42780:SF1">
    <property type="entry name" value="ISOLEUCINE--TRNA LIGASE, CYTOPLASMIC"/>
    <property type="match status" value="1"/>
</dbReference>
<dbReference type="GO" id="GO:0000049">
    <property type="term" value="F:tRNA binding"/>
    <property type="evidence" value="ECO:0007669"/>
    <property type="project" value="InterPro"/>
</dbReference>
<sequence length="977" mass="111356">MQNDNDKKVFDDPVKQTLFEREEEVLKFWKESKIFEKSLDKNPKSKLFSFYDGPPFITGKPHYGNLLSSIAKDVVPRYQTMKGRYVPRVWGWDVHGLPIENKVEQALGLKNKKDVEALGIGKFIEEARKYVNVSTEEWRWYIDHIGRWADMDHPYRTDQIGYMESVIWVFKQLFDKGLVYKGRKVFLYCTRCATVVSKFETTMEAGNYRDVEDPAVTIAFKLKDEENTYVLAWTTTPWTLPANNGLAAGPDVKYVKISDGGRSYILAEGALARYPEFDSWERKENFSGKDLAGKSYEPLLTPNITPDPNKDYKIYLGAFATTEEGTGIVHIAPAFGEDDFTLGQENNLTVPMILDDDGKFLENSPWSWAGKFYKSANADIVSALKEKNLLVREDKIRHSYPHCYRCGTPLIYMAQDSWLINIDSIRKHLQKTNKKINWVPAHFGDKRFAYNIETAPDWSISRTRYWGIPIPIWETDDGELIVPESIEEIEKLSGQKVTDLHRPDIDEIVLKTPSGKEARRVKEVLDVWFESGSMPYAQDHYPFENKEKFENGFPTDFIVEHVGQLRGWFYSLHVISTILKNKPTFKNAVVTGTLAGTDGRKMSKSFGNFPDPRETIEKYGAEALRLYLMSNKIMMGEDASFSEDELKEAYATLNILHNSHKYFVTYANLHGWTPSGSTSENPLDMWITARTEQFVRNYSEALDKFDLVNSSREIRPFIEDLSTWYIRRSRDRFAAGDKDALETLHMVLVKFAKAAAPLLPFSADSIYKDLCPPSGGGLESVHLEDYPEVDKKLIRKNENLIERMSLVRDIASIAHSLRSEAGHALRQKLATLVVKNTKNLDDELVEILRDEVNVSEVRFDLPAPSAARQAGGSADSFACGKLGDIEICLDTNLTDELRKEGIYREIMRALQDARKKAGLEVGEKVQLSYKVEDVMVATVLKEKLEEIKEAANFSSIDLSSDDLPIEILNGKIKIKIG</sequence>
<dbReference type="InterPro" id="IPR033709">
    <property type="entry name" value="Anticodon_Ile_ABEc"/>
</dbReference>
<comment type="function">
    <text evidence="9">Catalyzes the attachment of isoleucine to tRNA(Ile). As IleRS can inadvertently accommodate and process structurally similar amino acids such as valine, to avoid such errors it has two additional distinct tRNA(Ile)-dependent editing activities. One activity is designated as 'pretransfer' editing and involves the hydrolysis of activated Val-AMP. The other activity is designated 'posttransfer' editing and involves deacylation of mischarged Val-tRNA(Ile).</text>
</comment>
<dbReference type="CDD" id="cd00818">
    <property type="entry name" value="IleRS_core"/>
    <property type="match status" value="1"/>
</dbReference>
<dbReference type="PROSITE" id="PS00178">
    <property type="entry name" value="AA_TRNA_LIGASE_I"/>
    <property type="match status" value="1"/>
</dbReference>
<comment type="caution">
    <text evidence="15">The sequence shown here is derived from an EMBL/GenBank/DDBJ whole genome shotgun (WGS) entry which is preliminary data.</text>
</comment>